<comment type="caution">
    <text evidence="1">The sequence shown here is derived from an EMBL/GenBank/DDBJ whole genome shotgun (WGS) entry which is preliminary data.</text>
</comment>
<dbReference type="STRING" id="1747903.ASR47_100643"/>
<dbReference type="RefSeq" id="WP_065308702.1">
    <property type="nucleotide sequence ID" value="NZ_LOCQ01000057.1"/>
</dbReference>
<accession>A0A1A7BY52</accession>
<dbReference type="AlphaFoldDB" id="A0A1A7BY52"/>
<name>A0A1A7BY52_9BURK</name>
<protein>
    <submittedName>
        <fullName evidence="1">Uncharacterized protein</fullName>
    </submittedName>
</protein>
<dbReference type="Proteomes" id="UP000092713">
    <property type="component" value="Unassembled WGS sequence"/>
</dbReference>
<gene>
    <name evidence="1" type="ORF">ASR47_100643</name>
</gene>
<organism evidence="1 2">
    <name type="scientific">Janthinobacterium psychrotolerans</name>
    <dbReference type="NCBI Taxonomy" id="1747903"/>
    <lineage>
        <taxon>Bacteria</taxon>
        <taxon>Pseudomonadati</taxon>
        <taxon>Pseudomonadota</taxon>
        <taxon>Betaproteobacteria</taxon>
        <taxon>Burkholderiales</taxon>
        <taxon>Oxalobacteraceae</taxon>
        <taxon>Janthinobacterium</taxon>
    </lineage>
</organism>
<sequence length="223" mass="24962">MPQEAYAAHAAFLIGLADPAQACTTFYDEDDQTVHEWEDGVLSISTDFTDYTTYKLTPVAASVPPRFDVVVENEDGVADFDADAEADLAERLARLVGQIRQFQDKRALTDEELSRLQAMLLPAGEWEWKAWPEIGTQAVRDACAVHELGLSVSAPNGKQQREVFASDDFSIGVLAWFRQQLQPQGWTLVAVTPFDELQSFFLVSNDNVETVRTLLYQQGQRML</sequence>
<reference evidence="1 2" key="1">
    <citation type="submission" date="2016-04" db="EMBL/GenBank/DDBJ databases">
        <title>Draft genome sequence of Janthinobacterium psychrotolerans sp. nov., isolated from freshwater sediments in Denmark.</title>
        <authorList>
            <person name="Gong X."/>
            <person name="Skrivergaard S."/>
            <person name="Korsgaard B.S."/>
            <person name="Schreiber L."/>
            <person name="Marshall I.P."/>
            <person name="Finster K."/>
            <person name="Schramm A."/>
        </authorList>
    </citation>
    <scope>NUCLEOTIDE SEQUENCE [LARGE SCALE GENOMIC DNA]</scope>
    <source>
        <strain evidence="1 2">S3-2</strain>
    </source>
</reference>
<dbReference type="EMBL" id="LOCQ01000057">
    <property type="protein sequence ID" value="OBV38447.1"/>
    <property type="molecule type" value="Genomic_DNA"/>
</dbReference>
<evidence type="ECO:0000313" key="1">
    <source>
        <dbReference type="EMBL" id="OBV38447.1"/>
    </source>
</evidence>
<proteinExistence type="predicted"/>
<keyword evidence="2" id="KW-1185">Reference proteome</keyword>
<evidence type="ECO:0000313" key="2">
    <source>
        <dbReference type="Proteomes" id="UP000092713"/>
    </source>
</evidence>